<keyword evidence="3" id="KW-1003">Cell membrane</keyword>
<feature type="region of interest" description="Disordered" evidence="6">
    <location>
        <begin position="437"/>
        <end position="492"/>
    </location>
</feature>
<feature type="compositionally biased region" description="Low complexity" evidence="6">
    <location>
        <begin position="457"/>
        <end position="492"/>
    </location>
</feature>
<dbReference type="EMBL" id="CP060790">
    <property type="protein sequence ID" value="QNP59367.1"/>
    <property type="molecule type" value="Genomic_DNA"/>
</dbReference>
<dbReference type="InterPro" id="IPR058626">
    <property type="entry name" value="MdtA-like_b-barrel"/>
</dbReference>
<dbReference type="InterPro" id="IPR058637">
    <property type="entry name" value="YknX-like_C"/>
</dbReference>
<evidence type="ECO:0000256" key="5">
    <source>
        <dbReference type="ARBA" id="ARBA00023136"/>
    </source>
</evidence>
<dbReference type="Pfam" id="PF25876">
    <property type="entry name" value="HH_MFP_RND"/>
    <property type="match status" value="1"/>
</dbReference>
<accession>A0A7H0HFQ1</accession>
<keyword evidence="7" id="KW-1133">Transmembrane helix</keyword>
<dbReference type="Gene3D" id="1.10.287.470">
    <property type="entry name" value="Helix hairpin bin"/>
    <property type="match status" value="1"/>
</dbReference>
<dbReference type="Proteomes" id="UP000516057">
    <property type="component" value="Chromosome"/>
</dbReference>
<organism evidence="12 13">
    <name type="scientific">Paenacidovorax monticola</name>
    <dbReference type="NCBI Taxonomy" id="1926868"/>
    <lineage>
        <taxon>Bacteria</taxon>
        <taxon>Pseudomonadati</taxon>
        <taxon>Pseudomonadota</taxon>
        <taxon>Betaproteobacteria</taxon>
        <taxon>Burkholderiales</taxon>
        <taxon>Comamonadaceae</taxon>
        <taxon>Paenacidovorax</taxon>
    </lineage>
</organism>
<dbReference type="Gene3D" id="2.40.30.170">
    <property type="match status" value="1"/>
</dbReference>
<evidence type="ECO:0000256" key="3">
    <source>
        <dbReference type="ARBA" id="ARBA00022475"/>
    </source>
</evidence>
<evidence type="ECO:0000313" key="13">
    <source>
        <dbReference type="Proteomes" id="UP000516057"/>
    </source>
</evidence>
<feature type="region of interest" description="Disordered" evidence="6">
    <location>
        <begin position="49"/>
        <end position="78"/>
    </location>
</feature>
<protein>
    <submittedName>
        <fullName evidence="12">MdtA/MuxA family multidrug efflux RND transporter periplasmic adaptor subunit</fullName>
    </submittedName>
</protein>
<evidence type="ECO:0000256" key="7">
    <source>
        <dbReference type="SAM" id="Phobius"/>
    </source>
</evidence>
<evidence type="ECO:0000256" key="6">
    <source>
        <dbReference type="SAM" id="MobiDB-lite"/>
    </source>
</evidence>
<comment type="subcellular location">
    <subcellularLocation>
        <location evidence="1">Cell membrane</location>
    </subcellularLocation>
</comment>
<dbReference type="Pfam" id="PF25989">
    <property type="entry name" value="YknX_C"/>
    <property type="match status" value="1"/>
</dbReference>
<dbReference type="Pfam" id="PF25944">
    <property type="entry name" value="Beta-barrel_RND"/>
    <property type="match status" value="1"/>
</dbReference>
<evidence type="ECO:0000259" key="11">
    <source>
        <dbReference type="Pfam" id="PF25989"/>
    </source>
</evidence>
<dbReference type="Pfam" id="PF25917">
    <property type="entry name" value="BSH_RND"/>
    <property type="match status" value="1"/>
</dbReference>
<dbReference type="Gene3D" id="2.40.420.20">
    <property type="match status" value="1"/>
</dbReference>
<dbReference type="AlphaFoldDB" id="A0A7H0HFQ1"/>
<feature type="domain" description="YknX-like C-terminal permuted SH3-like" evidence="11">
    <location>
        <begin position="344"/>
        <end position="409"/>
    </location>
</feature>
<keyword evidence="7" id="KW-0812">Transmembrane</keyword>
<feature type="domain" description="Multidrug resistance protein MdtA-like barrel-sandwich hybrid" evidence="9">
    <location>
        <begin position="110"/>
        <end position="252"/>
    </location>
</feature>
<keyword evidence="13" id="KW-1185">Reference proteome</keyword>
<dbReference type="NCBIfam" id="TIGR01730">
    <property type="entry name" value="RND_mfp"/>
    <property type="match status" value="1"/>
</dbReference>
<feature type="transmembrane region" description="Helical" evidence="7">
    <location>
        <begin position="24"/>
        <end position="43"/>
    </location>
</feature>
<dbReference type="InterPro" id="IPR058625">
    <property type="entry name" value="MdtA-like_BSH"/>
</dbReference>
<evidence type="ECO:0000313" key="12">
    <source>
        <dbReference type="EMBL" id="QNP59367.1"/>
    </source>
</evidence>
<dbReference type="PANTHER" id="PTHR30469">
    <property type="entry name" value="MULTIDRUG RESISTANCE PROTEIN MDTA"/>
    <property type="match status" value="1"/>
</dbReference>
<evidence type="ECO:0000259" key="9">
    <source>
        <dbReference type="Pfam" id="PF25917"/>
    </source>
</evidence>
<reference evidence="12 13" key="1">
    <citation type="submission" date="2020-08" db="EMBL/GenBank/DDBJ databases">
        <title>Genome sequence of Acidovorax monticola KACC 19171T.</title>
        <authorList>
            <person name="Hyun D.-W."/>
            <person name="Bae J.-W."/>
        </authorList>
    </citation>
    <scope>NUCLEOTIDE SEQUENCE [LARGE SCALE GENOMIC DNA]</scope>
    <source>
        <strain evidence="12 13">KACC 19171</strain>
    </source>
</reference>
<sequence length="492" mass="52184">MHRSPPSVVRSVSSALHERGRARWWVVLALAALALAAAGGWWWQKRAVPEDGATGPQAGASAPGARRGPGGGAARFSAGGQVQPVSAGVVRRQDMRVQVQAIGTMSARATAVVRTKVSGELKALRFKEGDEVKAGQVLAEIDPRSYQATLNQMQGTLLRDQALLRNARLDLQRYQELKAQDSIAGQQVDTQAALVRQYEGTVAADQAQVDAARLQLDYTRVTAPIAGRLGLRQADLGNVVNPADANGIVTITQVRPIDALFSVPEAHLAQIRQRLAEGVALPVELWDRELKQRLARGRLGALDNAIDTTTGTIKVKAAFANEDGALYPNQFVNVKLQVSLLENVLTVPATAVQNNYVYLVQQDGTVTQRRIRVGVADGGRVSVEGDLSEGDQVVTDGIDRLREGAKVAVIDSGAASKADQAAQEAGQRRAAFMKNLTPEQREKLGKMSPDERRAFIRGLRAQQGADAAAGAASGAPAPAARPASAPASAASR</sequence>
<gene>
    <name evidence="12" type="ORF">H9L24_21605</name>
</gene>
<dbReference type="InterPro" id="IPR006143">
    <property type="entry name" value="RND_pump_MFP"/>
</dbReference>
<keyword evidence="4" id="KW-0997">Cell inner membrane</keyword>
<feature type="compositionally biased region" description="Low complexity" evidence="6">
    <location>
        <begin position="52"/>
        <end position="66"/>
    </location>
</feature>
<proteinExistence type="inferred from homology"/>
<comment type="similarity">
    <text evidence="2">Belongs to the membrane fusion protein (MFP) (TC 8.A.1) family.</text>
</comment>
<feature type="domain" description="Multidrug resistance protein MdtA-like beta-barrel" evidence="10">
    <location>
        <begin position="256"/>
        <end position="339"/>
    </location>
</feature>
<evidence type="ECO:0000256" key="1">
    <source>
        <dbReference type="ARBA" id="ARBA00004236"/>
    </source>
</evidence>
<evidence type="ECO:0000256" key="2">
    <source>
        <dbReference type="ARBA" id="ARBA00009477"/>
    </source>
</evidence>
<dbReference type="SUPFAM" id="SSF111369">
    <property type="entry name" value="HlyD-like secretion proteins"/>
    <property type="match status" value="1"/>
</dbReference>
<feature type="domain" description="Multidrug resistance protein MdtA-like alpha-helical hairpin" evidence="8">
    <location>
        <begin position="149"/>
        <end position="219"/>
    </location>
</feature>
<evidence type="ECO:0000259" key="8">
    <source>
        <dbReference type="Pfam" id="PF25876"/>
    </source>
</evidence>
<dbReference type="InterPro" id="IPR058624">
    <property type="entry name" value="MdtA-like_HH"/>
</dbReference>
<feature type="compositionally biased region" description="Basic and acidic residues" evidence="6">
    <location>
        <begin position="439"/>
        <end position="454"/>
    </location>
</feature>
<dbReference type="PANTHER" id="PTHR30469:SF12">
    <property type="entry name" value="MULTIDRUG RESISTANCE PROTEIN MDTA"/>
    <property type="match status" value="1"/>
</dbReference>
<dbReference type="NCBIfam" id="NF008589">
    <property type="entry name" value="PRK11556.1"/>
    <property type="match status" value="1"/>
</dbReference>
<name>A0A7H0HFQ1_9BURK</name>
<evidence type="ECO:0000256" key="4">
    <source>
        <dbReference type="ARBA" id="ARBA00022519"/>
    </source>
</evidence>
<dbReference type="Gene3D" id="2.40.50.100">
    <property type="match status" value="1"/>
</dbReference>
<dbReference type="GO" id="GO:1990281">
    <property type="term" value="C:efflux pump complex"/>
    <property type="evidence" value="ECO:0007669"/>
    <property type="project" value="TreeGrafter"/>
</dbReference>
<keyword evidence="5 7" id="KW-0472">Membrane</keyword>
<evidence type="ECO:0000259" key="10">
    <source>
        <dbReference type="Pfam" id="PF25944"/>
    </source>
</evidence>
<dbReference type="GO" id="GO:0015562">
    <property type="term" value="F:efflux transmembrane transporter activity"/>
    <property type="evidence" value="ECO:0007669"/>
    <property type="project" value="TreeGrafter"/>
</dbReference>
<dbReference type="KEGG" id="amon:H9L24_21605"/>